<evidence type="ECO:0000313" key="2">
    <source>
        <dbReference type="Proteomes" id="UP000036367"/>
    </source>
</evidence>
<name>A0A0J1BDB7_RHOIS</name>
<comment type="caution">
    <text evidence="1">The sequence shown here is derived from an EMBL/GenBank/DDBJ whole genome shotgun (WGS) entry which is preliminary data.</text>
</comment>
<dbReference type="AlphaFoldDB" id="A0A0J1BDB7"/>
<accession>A0A0J1BDB7</accession>
<protein>
    <submittedName>
        <fullName evidence="1">Uncharacterized protein</fullName>
    </submittedName>
</protein>
<keyword evidence="2" id="KW-1185">Reference proteome</keyword>
<proteinExistence type="predicted"/>
<organism evidence="1 2">
    <name type="scientific">Rhodopirellula islandica</name>
    <dbReference type="NCBI Taxonomy" id="595434"/>
    <lineage>
        <taxon>Bacteria</taxon>
        <taxon>Pseudomonadati</taxon>
        <taxon>Planctomycetota</taxon>
        <taxon>Planctomycetia</taxon>
        <taxon>Pirellulales</taxon>
        <taxon>Pirellulaceae</taxon>
        <taxon>Rhodopirellula</taxon>
    </lineage>
</organism>
<dbReference type="Proteomes" id="UP000036367">
    <property type="component" value="Unassembled WGS sequence"/>
</dbReference>
<gene>
    <name evidence="1" type="ORF">RISK_003540</name>
</gene>
<dbReference type="EMBL" id="LECT01000028">
    <property type="protein sequence ID" value="KLU04486.1"/>
    <property type="molecule type" value="Genomic_DNA"/>
</dbReference>
<reference evidence="1" key="1">
    <citation type="submission" date="2015-05" db="EMBL/GenBank/DDBJ databases">
        <title>Permanent draft genome of Rhodopirellula islandicus K833.</title>
        <authorList>
            <person name="Kizina J."/>
            <person name="Richter M."/>
            <person name="Glockner F.O."/>
            <person name="Harder J."/>
        </authorList>
    </citation>
    <scope>NUCLEOTIDE SEQUENCE [LARGE SCALE GENOMIC DNA]</scope>
    <source>
        <strain evidence="1">K833</strain>
    </source>
</reference>
<sequence>MLWLSFQWRLLKPNNFKTRPVRKRIRDPSRKRAKRLAWFCPIILA</sequence>
<evidence type="ECO:0000313" key="1">
    <source>
        <dbReference type="EMBL" id="KLU04486.1"/>
    </source>
</evidence>